<dbReference type="Pfam" id="PF26563">
    <property type="entry name" value="Rv3660c_N"/>
    <property type="match status" value="1"/>
</dbReference>
<comment type="caution">
    <text evidence="2">The sequence shown here is derived from an EMBL/GenBank/DDBJ whole genome shotgun (WGS) entry which is preliminary data.</text>
</comment>
<organism evidence="2 3">
    <name type="scientific">Actinomadura adrarensis</name>
    <dbReference type="NCBI Taxonomy" id="1819600"/>
    <lineage>
        <taxon>Bacteria</taxon>
        <taxon>Bacillati</taxon>
        <taxon>Actinomycetota</taxon>
        <taxon>Actinomycetes</taxon>
        <taxon>Streptosporangiales</taxon>
        <taxon>Thermomonosporaceae</taxon>
        <taxon>Actinomadura</taxon>
    </lineage>
</organism>
<feature type="non-terminal residue" evidence="2">
    <location>
        <position position="62"/>
    </location>
</feature>
<reference evidence="3" key="1">
    <citation type="journal article" date="2019" name="Int. J. Syst. Evol. Microbiol.">
        <title>The Global Catalogue of Microorganisms (GCM) 10K type strain sequencing project: providing services to taxonomists for standard genome sequencing and annotation.</title>
        <authorList>
            <consortium name="The Broad Institute Genomics Platform"/>
            <consortium name="The Broad Institute Genome Sequencing Center for Infectious Disease"/>
            <person name="Wu L."/>
            <person name="Ma J."/>
        </authorList>
    </citation>
    <scope>NUCLEOTIDE SEQUENCE [LARGE SCALE GENOMIC DNA]</scope>
    <source>
        <strain evidence="3">JCM 31696</strain>
    </source>
</reference>
<name>A0ABW3CD48_9ACTN</name>
<dbReference type="Proteomes" id="UP001597083">
    <property type="component" value="Unassembled WGS sequence"/>
</dbReference>
<gene>
    <name evidence="2" type="ORF">ACFQ07_04490</name>
</gene>
<evidence type="ECO:0000313" key="2">
    <source>
        <dbReference type="EMBL" id="MFD0851462.1"/>
    </source>
</evidence>
<dbReference type="InterPro" id="IPR059050">
    <property type="entry name" value="Rv3660c_N"/>
</dbReference>
<dbReference type="EMBL" id="JBHTIR010000493">
    <property type="protein sequence ID" value="MFD0851462.1"/>
    <property type="molecule type" value="Genomic_DNA"/>
</dbReference>
<evidence type="ECO:0000313" key="3">
    <source>
        <dbReference type="Proteomes" id="UP001597083"/>
    </source>
</evidence>
<feature type="domain" description="Rv3660c-like CheY-like N-terminal" evidence="1">
    <location>
        <begin position="10"/>
        <end position="60"/>
    </location>
</feature>
<proteinExistence type="predicted"/>
<keyword evidence="3" id="KW-1185">Reference proteome</keyword>
<sequence length="62" mass="6504">MTIAAMIASDDPSLIDDLLRLAAAADVETELVRSAEQARQGWHWPSLVLVGDDLAASLAGDA</sequence>
<evidence type="ECO:0000259" key="1">
    <source>
        <dbReference type="Pfam" id="PF26563"/>
    </source>
</evidence>
<accession>A0ABW3CD48</accession>
<protein>
    <recommendedName>
        <fullName evidence="1">Rv3660c-like CheY-like N-terminal domain-containing protein</fullName>
    </recommendedName>
</protein>